<evidence type="ECO:0000256" key="6">
    <source>
        <dbReference type="ARBA" id="ARBA00022694"/>
    </source>
</evidence>
<dbReference type="InterPro" id="IPR006070">
    <property type="entry name" value="Sua5-like_dom"/>
</dbReference>
<protein>
    <recommendedName>
        <fullName evidence="10">L-threonylcarbamoyladenylate synthase</fullName>
        <ecNumber evidence="3">2.7.7.87</ecNumber>
    </recommendedName>
    <alternativeName>
        <fullName evidence="10">L-threonylcarbamoyladenylate synthase</fullName>
    </alternativeName>
</protein>
<dbReference type="GO" id="GO:0005524">
    <property type="term" value="F:ATP binding"/>
    <property type="evidence" value="ECO:0007669"/>
    <property type="project" value="UniProtKB-KW"/>
</dbReference>
<keyword evidence="5" id="KW-0808">Transferase</keyword>
<dbReference type="OMA" id="YALGCQI"/>
<dbReference type="EMBL" id="JAAYUN010000147">
    <property type="protein sequence ID" value="NLJ23146.1"/>
    <property type="molecule type" value="Genomic_DNA"/>
</dbReference>
<dbReference type="GO" id="GO:0008033">
    <property type="term" value="P:tRNA processing"/>
    <property type="evidence" value="ECO:0007669"/>
    <property type="project" value="UniProtKB-KW"/>
</dbReference>
<evidence type="ECO:0000313" key="13">
    <source>
        <dbReference type="EMBL" id="NLJ23146.1"/>
    </source>
</evidence>
<keyword evidence="6" id="KW-0819">tRNA processing</keyword>
<dbReference type="GO" id="GO:0005737">
    <property type="term" value="C:cytoplasm"/>
    <property type="evidence" value="ECO:0007669"/>
    <property type="project" value="UniProtKB-SubCell"/>
</dbReference>
<accession>A0A7K4AJF4</accession>
<sequence length="190" mass="20487">MIPSAARFIIGGGVVVYPTETVYGLGANALDEQAVMRVFLIKKRPLSMPISLAVSSLEMLREVAEVRDDDMDILEDLLPGPVSILLRKKSIVPDILTAGSSLVGIRFPDHESALRIIDKAGPITSTSANRTGQPAPVSAKEVSKEIEDRVELVVDGGRCKYCQPSTLLDLENRKIIRPGAGLDKALKAIK</sequence>
<organism evidence="13 14">
    <name type="scientific">Methanothrix soehngenii</name>
    <name type="common">Methanosaeta concilii</name>
    <dbReference type="NCBI Taxonomy" id="2223"/>
    <lineage>
        <taxon>Archaea</taxon>
        <taxon>Methanobacteriati</taxon>
        <taxon>Methanobacteriota</taxon>
        <taxon>Stenosarchaea group</taxon>
        <taxon>Methanomicrobia</taxon>
        <taxon>Methanotrichales</taxon>
        <taxon>Methanotrichaceae</taxon>
        <taxon>Methanothrix</taxon>
    </lineage>
</organism>
<dbReference type="GeneID" id="10460321"/>
<dbReference type="Proteomes" id="UP000544742">
    <property type="component" value="Unassembled WGS sequence"/>
</dbReference>
<keyword evidence="7" id="KW-0548">Nucleotidyltransferase</keyword>
<dbReference type="Pfam" id="PF01300">
    <property type="entry name" value="Sua5_yciO_yrdC"/>
    <property type="match status" value="1"/>
</dbReference>
<dbReference type="GO" id="GO:0006450">
    <property type="term" value="P:regulation of translational fidelity"/>
    <property type="evidence" value="ECO:0007669"/>
    <property type="project" value="TreeGrafter"/>
</dbReference>
<evidence type="ECO:0000256" key="1">
    <source>
        <dbReference type="ARBA" id="ARBA00004496"/>
    </source>
</evidence>
<dbReference type="SUPFAM" id="SSF55821">
    <property type="entry name" value="YrdC/RibB"/>
    <property type="match status" value="1"/>
</dbReference>
<dbReference type="GO" id="GO:0003725">
    <property type="term" value="F:double-stranded RNA binding"/>
    <property type="evidence" value="ECO:0007669"/>
    <property type="project" value="InterPro"/>
</dbReference>
<evidence type="ECO:0000256" key="10">
    <source>
        <dbReference type="ARBA" id="ARBA00029774"/>
    </source>
</evidence>
<comment type="caution">
    <text evidence="13">The sequence shown here is derived from an EMBL/GenBank/DDBJ whole genome shotgun (WGS) entry which is preliminary data.</text>
</comment>
<dbReference type="PANTHER" id="PTHR17490:SF16">
    <property type="entry name" value="THREONYLCARBAMOYL-AMP SYNTHASE"/>
    <property type="match status" value="1"/>
</dbReference>
<dbReference type="PROSITE" id="PS51163">
    <property type="entry name" value="YRDC"/>
    <property type="match status" value="1"/>
</dbReference>
<dbReference type="PANTHER" id="PTHR17490">
    <property type="entry name" value="SUA5"/>
    <property type="match status" value="1"/>
</dbReference>
<reference evidence="13 14" key="1">
    <citation type="journal article" date="2020" name="Biotechnol. Biofuels">
        <title>New insights from the biogas microbiome by comprehensive genome-resolved metagenomics of nearly 1600 species originating from multiple anaerobic digesters.</title>
        <authorList>
            <person name="Campanaro S."/>
            <person name="Treu L."/>
            <person name="Rodriguez-R L.M."/>
            <person name="Kovalovszki A."/>
            <person name="Ziels R.M."/>
            <person name="Maus I."/>
            <person name="Zhu X."/>
            <person name="Kougias P.G."/>
            <person name="Basile A."/>
            <person name="Luo G."/>
            <person name="Schluter A."/>
            <person name="Konstantinidis K.T."/>
            <person name="Angelidaki I."/>
        </authorList>
    </citation>
    <scope>NUCLEOTIDE SEQUENCE [LARGE SCALE GENOMIC DNA]</scope>
    <source>
        <strain evidence="13">AS27yjCOA_157</strain>
    </source>
</reference>
<dbReference type="GO" id="GO:0000049">
    <property type="term" value="F:tRNA binding"/>
    <property type="evidence" value="ECO:0007669"/>
    <property type="project" value="TreeGrafter"/>
</dbReference>
<evidence type="ECO:0000256" key="2">
    <source>
        <dbReference type="ARBA" id="ARBA00007663"/>
    </source>
</evidence>
<keyword evidence="9" id="KW-0067">ATP-binding</keyword>
<evidence type="ECO:0000256" key="11">
    <source>
        <dbReference type="ARBA" id="ARBA00048366"/>
    </source>
</evidence>
<keyword evidence="8" id="KW-0547">Nucleotide-binding</keyword>
<dbReference type="GO" id="GO:0061710">
    <property type="term" value="F:L-threonylcarbamoyladenylate synthase"/>
    <property type="evidence" value="ECO:0007669"/>
    <property type="project" value="UniProtKB-EC"/>
</dbReference>
<dbReference type="EC" id="2.7.7.87" evidence="3"/>
<proteinExistence type="inferred from homology"/>
<comment type="similarity">
    <text evidence="2">Belongs to the SUA5 family.</text>
</comment>
<feature type="domain" description="YrdC-like" evidence="12">
    <location>
        <begin position="1"/>
        <end position="181"/>
    </location>
</feature>
<evidence type="ECO:0000256" key="9">
    <source>
        <dbReference type="ARBA" id="ARBA00022840"/>
    </source>
</evidence>
<evidence type="ECO:0000256" key="7">
    <source>
        <dbReference type="ARBA" id="ARBA00022695"/>
    </source>
</evidence>
<gene>
    <name evidence="13" type="ORF">GX426_08565</name>
</gene>
<comment type="subcellular location">
    <subcellularLocation>
        <location evidence="1">Cytoplasm</location>
    </subcellularLocation>
</comment>
<dbReference type="InterPro" id="IPR050156">
    <property type="entry name" value="TC-AMP_synthase_SUA5"/>
</dbReference>
<evidence type="ECO:0000313" key="14">
    <source>
        <dbReference type="Proteomes" id="UP000544742"/>
    </source>
</evidence>
<evidence type="ECO:0000256" key="3">
    <source>
        <dbReference type="ARBA" id="ARBA00012584"/>
    </source>
</evidence>
<keyword evidence="4" id="KW-0963">Cytoplasm</keyword>
<dbReference type="Gene3D" id="3.90.870.10">
    <property type="entry name" value="DHBP synthase"/>
    <property type="match status" value="1"/>
</dbReference>
<evidence type="ECO:0000259" key="12">
    <source>
        <dbReference type="PROSITE" id="PS51163"/>
    </source>
</evidence>
<comment type="catalytic activity">
    <reaction evidence="11">
        <text>L-threonine + hydrogencarbonate + ATP = L-threonylcarbamoyladenylate + diphosphate + H2O</text>
        <dbReference type="Rhea" id="RHEA:36407"/>
        <dbReference type="ChEBI" id="CHEBI:15377"/>
        <dbReference type="ChEBI" id="CHEBI:17544"/>
        <dbReference type="ChEBI" id="CHEBI:30616"/>
        <dbReference type="ChEBI" id="CHEBI:33019"/>
        <dbReference type="ChEBI" id="CHEBI:57926"/>
        <dbReference type="ChEBI" id="CHEBI:73682"/>
        <dbReference type="EC" id="2.7.7.87"/>
    </reaction>
</comment>
<dbReference type="InterPro" id="IPR017945">
    <property type="entry name" value="DHBP_synth_RibB-like_a/b_dom"/>
</dbReference>
<name>A0A7K4AJF4_METSH</name>
<evidence type="ECO:0000256" key="4">
    <source>
        <dbReference type="ARBA" id="ARBA00022490"/>
    </source>
</evidence>
<evidence type="ECO:0000256" key="8">
    <source>
        <dbReference type="ARBA" id="ARBA00022741"/>
    </source>
</evidence>
<dbReference type="RefSeq" id="WP_013718480.1">
    <property type="nucleotide sequence ID" value="NZ_DAITGN010000050.1"/>
</dbReference>
<evidence type="ECO:0000256" key="5">
    <source>
        <dbReference type="ARBA" id="ARBA00022679"/>
    </source>
</evidence>
<dbReference type="NCBIfam" id="TIGR00057">
    <property type="entry name" value="L-threonylcarbamoyladenylate synthase"/>
    <property type="match status" value="1"/>
</dbReference>
<dbReference type="AlphaFoldDB" id="A0A7K4AJF4"/>